<protein>
    <recommendedName>
        <fullName evidence="4">Outer membrane lipoprotein carrier protein LolA</fullName>
    </recommendedName>
</protein>
<name>A0ABV5EZK1_9FLAO</name>
<gene>
    <name evidence="2" type="ORF">ACFFVB_05920</name>
</gene>
<organism evidence="2 3">
    <name type="scientific">Formosa undariae</name>
    <dbReference type="NCBI Taxonomy" id="1325436"/>
    <lineage>
        <taxon>Bacteria</taxon>
        <taxon>Pseudomonadati</taxon>
        <taxon>Bacteroidota</taxon>
        <taxon>Flavobacteriia</taxon>
        <taxon>Flavobacteriales</taxon>
        <taxon>Flavobacteriaceae</taxon>
        <taxon>Formosa</taxon>
    </lineage>
</organism>
<accession>A0ABV5EZK1</accession>
<evidence type="ECO:0008006" key="4">
    <source>
        <dbReference type="Google" id="ProtNLM"/>
    </source>
</evidence>
<evidence type="ECO:0000313" key="2">
    <source>
        <dbReference type="EMBL" id="MFB9052612.1"/>
    </source>
</evidence>
<reference evidence="2 3" key="1">
    <citation type="submission" date="2024-09" db="EMBL/GenBank/DDBJ databases">
        <authorList>
            <person name="Sun Q."/>
            <person name="Mori K."/>
        </authorList>
    </citation>
    <scope>NUCLEOTIDE SEQUENCE [LARGE SCALE GENOMIC DNA]</scope>
    <source>
        <strain evidence="2 3">CECT 8286</strain>
    </source>
</reference>
<dbReference type="RefSeq" id="WP_382381792.1">
    <property type="nucleotide sequence ID" value="NZ_JBHMEZ010000003.1"/>
</dbReference>
<keyword evidence="3" id="KW-1185">Reference proteome</keyword>
<evidence type="ECO:0000313" key="3">
    <source>
        <dbReference type="Proteomes" id="UP001589605"/>
    </source>
</evidence>
<dbReference type="EMBL" id="JBHMEZ010000003">
    <property type="protein sequence ID" value="MFB9052612.1"/>
    <property type="molecule type" value="Genomic_DNA"/>
</dbReference>
<sequence>MIRFLLLFFCVSTAVAQQIDADLLAIKSRMDAVQAFTVDIQLDVDISFINMPTKHAKMTYTKGEKAMFESSDFVMIPKRGLDFSLQQLFEYPFITVDRGEAIRNGKSYKAINIIPTDKRADFSIATLLLDTTHVRISESEINTKKNGTYTLWFHFENDDTVLPELVDVNFEIERLKIPLNYMGKDTSIDRRQMKEEDVKTGKITLKMTNYSIDFL</sequence>
<proteinExistence type="predicted"/>
<feature type="signal peptide" evidence="1">
    <location>
        <begin position="1"/>
        <end position="16"/>
    </location>
</feature>
<feature type="chain" id="PRO_5045179291" description="Outer membrane lipoprotein carrier protein LolA" evidence="1">
    <location>
        <begin position="17"/>
        <end position="215"/>
    </location>
</feature>
<comment type="caution">
    <text evidence="2">The sequence shown here is derived from an EMBL/GenBank/DDBJ whole genome shotgun (WGS) entry which is preliminary data.</text>
</comment>
<keyword evidence="1" id="KW-0732">Signal</keyword>
<evidence type="ECO:0000256" key="1">
    <source>
        <dbReference type="SAM" id="SignalP"/>
    </source>
</evidence>
<dbReference type="Proteomes" id="UP001589605">
    <property type="component" value="Unassembled WGS sequence"/>
</dbReference>